<evidence type="ECO:0000256" key="4">
    <source>
        <dbReference type="ARBA" id="ARBA00022603"/>
    </source>
</evidence>
<evidence type="ECO:0000313" key="12">
    <source>
        <dbReference type="Proteomes" id="UP000295361"/>
    </source>
</evidence>
<dbReference type="RefSeq" id="WP_133699580.1">
    <property type="nucleotide sequence ID" value="NZ_SNXS01000001.1"/>
</dbReference>
<dbReference type="InterPro" id="IPR037046">
    <property type="entry name" value="AlkA_N_sf"/>
</dbReference>
<dbReference type="SUPFAM" id="SSF55945">
    <property type="entry name" value="TATA-box binding protein-like"/>
    <property type="match status" value="1"/>
</dbReference>
<dbReference type="EMBL" id="SNXS01000001">
    <property type="protein sequence ID" value="TDP75000.1"/>
    <property type="molecule type" value="Genomic_DNA"/>
</dbReference>
<evidence type="ECO:0000256" key="6">
    <source>
        <dbReference type="ARBA" id="ARBA00023015"/>
    </source>
</evidence>
<dbReference type="InterPro" id="IPR003265">
    <property type="entry name" value="HhH-GPD_domain"/>
</dbReference>
<comment type="catalytic activity">
    <reaction evidence="1">
        <text>Hydrolysis of alkylated DNA, releasing 3-methyladenine, 3-methylguanine, 7-methylguanine and 7-methyladenine.</text>
        <dbReference type="EC" id="3.2.2.21"/>
    </reaction>
</comment>
<dbReference type="GO" id="GO:0005737">
    <property type="term" value="C:cytoplasm"/>
    <property type="evidence" value="ECO:0007669"/>
    <property type="project" value="TreeGrafter"/>
</dbReference>
<dbReference type="Pfam" id="PF12833">
    <property type="entry name" value="HTH_18"/>
    <property type="match status" value="1"/>
</dbReference>
<dbReference type="GO" id="GO:0008168">
    <property type="term" value="F:methyltransferase activity"/>
    <property type="evidence" value="ECO:0007669"/>
    <property type="project" value="UniProtKB-KW"/>
</dbReference>
<dbReference type="Proteomes" id="UP000295361">
    <property type="component" value="Unassembled WGS sequence"/>
</dbReference>
<dbReference type="PANTHER" id="PTHR43003">
    <property type="entry name" value="DNA-3-METHYLADENINE GLYCOSYLASE"/>
    <property type="match status" value="1"/>
</dbReference>
<keyword evidence="12" id="KW-1185">Reference proteome</keyword>
<sequence>MDSLPTSLPLSPDACYAALQARDSRFDGKMYVGVTSTGIYCRPICRVRAPKRENCVFFAHAAQAEAAAFRPCLKCRPELAPGGALRWSVMDASRTLAQQAAAWLDGQTQAEASVEDLAAHLGITSRHLRRIFAAEHGVTPLQYLQTRRLLLAKHLLTDTALPVTQVALQSGFASLRRFNAAFIEHYRLQPTALRREGKAEAADTPSALLLAYRPPYHVEALLEFLERRAIAGIERVDRARRSIRRSLRLGQAGQAGKSCEGWLEVTFDANRPQVRLSLSEGLVPATATILPLVRRWLDLDADPLQIDAALATLPAHACQQPGVRLPGCVDRFELAVRAVLGQQVTVAAARTLASRFVQRFGTPLAQAAPEGLTRLFPEPEQIAAASRDDIASLGVIARRADALRLLAEAWPRLLINQPHASQITHQAAQQELIALPGLGPWTASYMLMRIWSWPDAFLPGDVVLRKQLATPGEPLPSPKRVLELSQAWQPYRSYAVMRLWRATAPSSTELS</sequence>
<protein>
    <recommendedName>
        <fullName evidence="3">DNA-3-methyladenine glycosylase II</fullName>
        <ecNumber evidence="3">3.2.2.21</ecNumber>
    </recommendedName>
</protein>
<dbReference type="InterPro" id="IPR010316">
    <property type="entry name" value="AlkA_N"/>
</dbReference>
<gene>
    <name evidence="11" type="ORF">DES47_1011070</name>
</gene>
<keyword evidence="6" id="KW-0805">Transcription regulation</keyword>
<evidence type="ECO:0000256" key="8">
    <source>
        <dbReference type="ARBA" id="ARBA00023163"/>
    </source>
</evidence>
<dbReference type="InParanoid" id="A0A4R6QTK3"/>
<dbReference type="SMART" id="SM00478">
    <property type="entry name" value="ENDO3c"/>
    <property type="match status" value="1"/>
</dbReference>
<dbReference type="GO" id="GO:0043916">
    <property type="term" value="F:DNA-7-methylguanine glycosylase activity"/>
    <property type="evidence" value="ECO:0007669"/>
    <property type="project" value="TreeGrafter"/>
</dbReference>
<dbReference type="PROSITE" id="PS01124">
    <property type="entry name" value="HTH_ARAC_FAMILY_2"/>
    <property type="match status" value="1"/>
</dbReference>
<dbReference type="GO" id="GO:0008270">
    <property type="term" value="F:zinc ion binding"/>
    <property type="evidence" value="ECO:0007669"/>
    <property type="project" value="InterPro"/>
</dbReference>
<dbReference type="Pfam" id="PF00730">
    <property type="entry name" value="HhH-GPD"/>
    <property type="match status" value="1"/>
</dbReference>
<accession>A0A4R6QTK3</accession>
<evidence type="ECO:0000256" key="9">
    <source>
        <dbReference type="ARBA" id="ARBA00023204"/>
    </source>
</evidence>
<dbReference type="EC" id="3.2.2.21" evidence="3"/>
<comment type="cofactor">
    <cofactor evidence="2">
        <name>Zn(2+)</name>
        <dbReference type="ChEBI" id="CHEBI:29105"/>
    </cofactor>
</comment>
<dbReference type="Gene3D" id="1.10.340.30">
    <property type="entry name" value="Hypothetical protein, domain 2"/>
    <property type="match status" value="1"/>
</dbReference>
<feature type="domain" description="HTH araC/xylS-type" evidence="10">
    <location>
        <begin position="98"/>
        <end position="196"/>
    </location>
</feature>
<dbReference type="PANTHER" id="PTHR43003:SF13">
    <property type="entry name" value="DNA-3-METHYLADENINE GLYCOSYLASE 2"/>
    <property type="match status" value="1"/>
</dbReference>
<evidence type="ECO:0000256" key="3">
    <source>
        <dbReference type="ARBA" id="ARBA00012000"/>
    </source>
</evidence>
<evidence type="ECO:0000256" key="5">
    <source>
        <dbReference type="ARBA" id="ARBA00022763"/>
    </source>
</evidence>
<dbReference type="Gene3D" id="3.30.310.20">
    <property type="entry name" value="DNA-3-methyladenine glycosylase AlkA, N-terminal domain"/>
    <property type="match status" value="1"/>
</dbReference>
<keyword evidence="8" id="KW-0804">Transcription</keyword>
<dbReference type="InterPro" id="IPR018060">
    <property type="entry name" value="HTH_AraC"/>
</dbReference>
<dbReference type="FunCoup" id="A0A4R6QTK3">
    <property type="interactions" value="202"/>
</dbReference>
<reference evidence="11 12" key="1">
    <citation type="submission" date="2019-03" db="EMBL/GenBank/DDBJ databases">
        <title>Genomic Encyclopedia of Type Strains, Phase IV (KMG-IV): sequencing the most valuable type-strain genomes for metagenomic binning, comparative biology and taxonomic classification.</title>
        <authorList>
            <person name="Goeker M."/>
        </authorList>
    </citation>
    <scope>NUCLEOTIDE SEQUENCE [LARGE SCALE GENOMIC DNA]</scope>
    <source>
        <strain evidence="11 12">DSM 16998</strain>
    </source>
</reference>
<dbReference type="Gene3D" id="1.10.10.60">
    <property type="entry name" value="Homeodomain-like"/>
    <property type="match status" value="1"/>
</dbReference>
<evidence type="ECO:0000256" key="2">
    <source>
        <dbReference type="ARBA" id="ARBA00001947"/>
    </source>
</evidence>
<name>A0A4R6QTK3_9BURK</name>
<dbReference type="Pfam" id="PF06029">
    <property type="entry name" value="AlkA_N"/>
    <property type="match status" value="1"/>
</dbReference>
<keyword evidence="9" id="KW-0234">DNA repair</keyword>
<keyword evidence="5" id="KW-0227">DNA damage</keyword>
<keyword evidence="4" id="KW-0489">Methyltransferase</keyword>
<dbReference type="Pfam" id="PF02805">
    <property type="entry name" value="Ada_Zn_binding"/>
    <property type="match status" value="1"/>
</dbReference>
<comment type="caution">
    <text evidence="11">The sequence shown here is derived from an EMBL/GenBank/DDBJ whole genome shotgun (WGS) entry which is preliminary data.</text>
</comment>
<proteinExistence type="predicted"/>
<dbReference type="InterPro" id="IPR023170">
    <property type="entry name" value="HhH_base_excis_C"/>
</dbReference>
<dbReference type="OrthoDB" id="9811249at2"/>
<dbReference type="SMART" id="SM00342">
    <property type="entry name" value="HTH_ARAC"/>
    <property type="match status" value="1"/>
</dbReference>
<dbReference type="InterPro" id="IPR035451">
    <property type="entry name" value="Ada-like_dom_sf"/>
</dbReference>
<evidence type="ECO:0000256" key="1">
    <source>
        <dbReference type="ARBA" id="ARBA00000086"/>
    </source>
</evidence>
<dbReference type="AlphaFoldDB" id="A0A4R6QTK3"/>
<dbReference type="SUPFAM" id="SSF48150">
    <property type="entry name" value="DNA-glycosylase"/>
    <property type="match status" value="1"/>
</dbReference>
<dbReference type="GO" id="GO:0032993">
    <property type="term" value="C:protein-DNA complex"/>
    <property type="evidence" value="ECO:0007669"/>
    <property type="project" value="TreeGrafter"/>
</dbReference>
<dbReference type="GO" id="GO:0006307">
    <property type="term" value="P:DNA alkylation repair"/>
    <property type="evidence" value="ECO:0007669"/>
    <property type="project" value="TreeGrafter"/>
</dbReference>
<dbReference type="SUPFAM" id="SSF46689">
    <property type="entry name" value="Homeodomain-like"/>
    <property type="match status" value="2"/>
</dbReference>
<dbReference type="GO" id="GO:0006285">
    <property type="term" value="P:base-excision repair, AP site formation"/>
    <property type="evidence" value="ECO:0007669"/>
    <property type="project" value="TreeGrafter"/>
</dbReference>
<evidence type="ECO:0000313" key="11">
    <source>
        <dbReference type="EMBL" id="TDP75000.1"/>
    </source>
</evidence>
<keyword evidence="7" id="KW-0010">Activator</keyword>
<dbReference type="GO" id="GO:0032131">
    <property type="term" value="F:alkylated DNA binding"/>
    <property type="evidence" value="ECO:0007669"/>
    <property type="project" value="TreeGrafter"/>
</dbReference>
<evidence type="ECO:0000259" key="10">
    <source>
        <dbReference type="PROSITE" id="PS01124"/>
    </source>
</evidence>
<dbReference type="GO" id="GO:0032259">
    <property type="term" value="P:methylation"/>
    <property type="evidence" value="ECO:0007669"/>
    <property type="project" value="UniProtKB-KW"/>
</dbReference>
<evidence type="ECO:0000256" key="7">
    <source>
        <dbReference type="ARBA" id="ARBA00023159"/>
    </source>
</evidence>
<dbReference type="InterPro" id="IPR004026">
    <property type="entry name" value="Ada_DNA_repair_Zn-bd"/>
</dbReference>
<dbReference type="SUPFAM" id="SSF57884">
    <property type="entry name" value="Ada DNA repair protein, N-terminal domain (N-Ada 10)"/>
    <property type="match status" value="1"/>
</dbReference>
<dbReference type="InterPro" id="IPR009057">
    <property type="entry name" value="Homeodomain-like_sf"/>
</dbReference>
<dbReference type="CDD" id="cd00056">
    <property type="entry name" value="ENDO3c"/>
    <property type="match status" value="1"/>
</dbReference>
<dbReference type="GO" id="GO:0043565">
    <property type="term" value="F:sequence-specific DNA binding"/>
    <property type="evidence" value="ECO:0007669"/>
    <property type="project" value="InterPro"/>
</dbReference>
<dbReference type="InterPro" id="IPR011257">
    <property type="entry name" value="DNA_glycosylase"/>
</dbReference>
<dbReference type="Gene3D" id="1.10.1670.10">
    <property type="entry name" value="Helix-hairpin-Helix base-excision DNA repair enzymes (C-terminal)"/>
    <property type="match status" value="1"/>
</dbReference>
<dbReference type="InterPro" id="IPR051912">
    <property type="entry name" value="Alkylbase_DNA_Glycosylase/TA"/>
</dbReference>
<organism evidence="11 12">
    <name type="scientific">Roseateles toxinivorans</name>
    <dbReference type="NCBI Taxonomy" id="270368"/>
    <lineage>
        <taxon>Bacteria</taxon>
        <taxon>Pseudomonadati</taxon>
        <taxon>Pseudomonadota</taxon>
        <taxon>Betaproteobacteria</taxon>
        <taxon>Burkholderiales</taxon>
        <taxon>Sphaerotilaceae</taxon>
        <taxon>Roseateles</taxon>
    </lineage>
</organism>
<dbReference type="GO" id="GO:0008725">
    <property type="term" value="F:DNA-3-methyladenine glycosylase activity"/>
    <property type="evidence" value="ECO:0007669"/>
    <property type="project" value="TreeGrafter"/>
</dbReference>
<dbReference type="Gene3D" id="3.40.10.10">
    <property type="entry name" value="DNA Methylphosphotriester Repair Domain"/>
    <property type="match status" value="1"/>
</dbReference>
<dbReference type="SMART" id="SM01009">
    <property type="entry name" value="AlkA_N"/>
    <property type="match status" value="1"/>
</dbReference>
<keyword evidence="4" id="KW-0808">Transferase</keyword>
<dbReference type="GO" id="GO:0003700">
    <property type="term" value="F:DNA-binding transcription factor activity"/>
    <property type="evidence" value="ECO:0007669"/>
    <property type="project" value="InterPro"/>
</dbReference>